<feature type="region of interest" description="Disordered" evidence="1">
    <location>
        <begin position="1"/>
        <end position="53"/>
    </location>
</feature>
<protein>
    <submittedName>
        <fullName evidence="2">Uncharacterized protein</fullName>
    </submittedName>
</protein>
<name>A0ABU7E774_9TELE</name>
<feature type="compositionally biased region" description="Polar residues" evidence="1">
    <location>
        <begin position="178"/>
        <end position="188"/>
    </location>
</feature>
<feature type="region of interest" description="Disordered" evidence="1">
    <location>
        <begin position="76"/>
        <end position="231"/>
    </location>
</feature>
<accession>A0ABU7E774</accession>
<keyword evidence="3" id="KW-1185">Reference proteome</keyword>
<reference evidence="2 3" key="1">
    <citation type="submission" date="2021-06" db="EMBL/GenBank/DDBJ databases">
        <authorList>
            <person name="Palmer J.M."/>
        </authorList>
    </citation>
    <scope>NUCLEOTIDE SEQUENCE [LARGE SCALE GENOMIC DNA]</scope>
    <source>
        <strain evidence="2 3">CL_MEX2019</strain>
        <tissue evidence="2">Muscle</tissue>
    </source>
</reference>
<evidence type="ECO:0000313" key="3">
    <source>
        <dbReference type="Proteomes" id="UP001352852"/>
    </source>
</evidence>
<dbReference type="EMBL" id="JAHUTJ010043582">
    <property type="protein sequence ID" value="MED6281664.1"/>
    <property type="molecule type" value="Genomic_DNA"/>
</dbReference>
<proteinExistence type="predicted"/>
<feature type="compositionally biased region" description="Polar residues" evidence="1">
    <location>
        <begin position="98"/>
        <end position="126"/>
    </location>
</feature>
<feature type="compositionally biased region" description="Basic and acidic residues" evidence="1">
    <location>
        <begin position="76"/>
        <end position="89"/>
    </location>
</feature>
<evidence type="ECO:0000256" key="1">
    <source>
        <dbReference type="SAM" id="MobiDB-lite"/>
    </source>
</evidence>
<evidence type="ECO:0000313" key="2">
    <source>
        <dbReference type="EMBL" id="MED6281664.1"/>
    </source>
</evidence>
<feature type="compositionally biased region" description="Polar residues" evidence="1">
    <location>
        <begin position="35"/>
        <end position="47"/>
    </location>
</feature>
<dbReference type="Proteomes" id="UP001352852">
    <property type="component" value="Unassembled WGS sequence"/>
</dbReference>
<feature type="compositionally biased region" description="Low complexity" evidence="1">
    <location>
        <begin position="203"/>
        <end position="215"/>
    </location>
</feature>
<gene>
    <name evidence="2" type="ORF">CHARACLAT_023984</name>
</gene>
<feature type="compositionally biased region" description="Polar residues" evidence="1">
    <location>
        <begin position="1"/>
        <end position="10"/>
    </location>
</feature>
<organism evidence="2 3">
    <name type="scientific">Characodon lateralis</name>
    <dbReference type="NCBI Taxonomy" id="208331"/>
    <lineage>
        <taxon>Eukaryota</taxon>
        <taxon>Metazoa</taxon>
        <taxon>Chordata</taxon>
        <taxon>Craniata</taxon>
        <taxon>Vertebrata</taxon>
        <taxon>Euteleostomi</taxon>
        <taxon>Actinopterygii</taxon>
        <taxon>Neopterygii</taxon>
        <taxon>Teleostei</taxon>
        <taxon>Neoteleostei</taxon>
        <taxon>Acanthomorphata</taxon>
        <taxon>Ovalentaria</taxon>
        <taxon>Atherinomorphae</taxon>
        <taxon>Cyprinodontiformes</taxon>
        <taxon>Goodeidae</taxon>
        <taxon>Characodon</taxon>
    </lineage>
</organism>
<sequence length="231" mass="24893">MVHTSHNNIQRPRAQDPWRTIAGTTATPPEKSRGESQGNHPVTTVQKPQGAAAMNSQAPLVAIFVRADPAMYPETRDTSLLKQRPEKAQGSRPRHATTRLSTHQSTQPQTLRTTNTPAGKDTNQVQCRYHIVATGPGKGSPSRWGRDRQTVPAPAQTTACTAQIQATPARTPTPHPDPSTQRPPSSSGEGAMYKRCTASGKHPGPASPTTAPTTSKTHHINWEPGSFKDLD</sequence>
<comment type="caution">
    <text evidence="2">The sequence shown here is derived from an EMBL/GenBank/DDBJ whole genome shotgun (WGS) entry which is preliminary data.</text>
</comment>
<feature type="compositionally biased region" description="Low complexity" evidence="1">
    <location>
        <begin position="150"/>
        <end position="169"/>
    </location>
</feature>